<feature type="chain" id="PRO_5006421365" description="Sugar ABC transporter substrate-binding protein" evidence="4">
    <location>
        <begin position="31"/>
        <end position="415"/>
    </location>
</feature>
<comment type="similarity">
    <text evidence="1">Belongs to the bacterial solute-binding protein 1 family.</text>
</comment>
<organism evidence="5 6">
    <name type="scientific">Actinobacteria bacterium BACL2 MAG-120802-bin41</name>
    <dbReference type="NCBI Taxonomy" id="1655568"/>
    <lineage>
        <taxon>Bacteria</taxon>
        <taxon>Bacillati</taxon>
        <taxon>Actinomycetota</taxon>
        <taxon>Actinomycetes</taxon>
        <taxon>Actinomycetes incertae sedis</taxon>
        <taxon>ac1 cluster</taxon>
    </lineage>
</organism>
<evidence type="ECO:0000256" key="2">
    <source>
        <dbReference type="ARBA" id="ARBA00022448"/>
    </source>
</evidence>
<dbReference type="AlphaFoldDB" id="A0A0R2P4R2"/>
<dbReference type="GO" id="GO:1901982">
    <property type="term" value="F:maltose binding"/>
    <property type="evidence" value="ECO:0007669"/>
    <property type="project" value="TreeGrafter"/>
</dbReference>
<feature type="signal peptide" evidence="4">
    <location>
        <begin position="1"/>
        <end position="30"/>
    </location>
</feature>
<dbReference type="Proteomes" id="UP000053941">
    <property type="component" value="Unassembled WGS sequence"/>
</dbReference>
<dbReference type="GO" id="GO:0055052">
    <property type="term" value="C:ATP-binding cassette (ABC) transporter complex, substrate-binding subunit-containing"/>
    <property type="evidence" value="ECO:0007669"/>
    <property type="project" value="TreeGrafter"/>
</dbReference>
<comment type="caution">
    <text evidence="5">The sequence shown here is derived from an EMBL/GenBank/DDBJ whole genome shotgun (WGS) entry which is preliminary data.</text>
</comment>
<dbReference type="EMBL" id="LIAS01000049">
    <property type="protein sequence ID" value="KRO30867.1"/>
    <property type="molecule type" value="Genomic_DNA"/>
</dbReference>
<keyword evidence="3 4" id="KW-0732">Signal</keyword>
<dbReference type="Gene3D" id="3.40.190.10">
    <property type="entry name" value="Periplasmic binding protein-like II"/>
    <property type="match status" value="2"/>
</dbReference>
<dbReference type="GO" id="GO:0015768">
    <property type="term" value="P:maltose transport"/>
    <property type="evidence" value="ECO:0007669"/>
    <property type="project" value="TreeGrafter"/>
</dbReference>
<keyword evidence="2" id="KW-0813">Transport</keyword>
<gene>
    <name evidence="5" type="ORF">ABR60_03300</name>
</gene>
<evidence type="ECO:0000313" key="5">
    <source>
        <dbReference type="EMBL" id="KRO30867.1"/>
    </source>
</evidence>
<evidence type="ECO:0000313" key="6">
    <source>
        <dbReference type="Proteomes" id="UP000053941"/>
    </source>
</evidence>
<dbReference type="SUPFAM" id="SSF53850">
    <property type="entry name" value="Periplasmic binding protein-like II"/>
    <property type="match status" value="1"/>
</dbReference>
<dbReference type="InterPro" id="IPR006059">
    <property type="entry name" value="SBP"/>
</dbReference>
<dbReference type="GO" id="GO:0042956">
    <property type="term" value="P:maltodextrin transmembrane transport"/>
    <property type="evidence" value="ECO:0007669"/>
    <property type="project" value="TreeGrafter"/>
</dbReference>
<sequence>MRITRKKVIAIISSMALISSLFLGASSANASVKAKGTVTVWIQGDAKSWPAAIDRANRMFNSKYPNVKVDIQYQTWGDSLKKLDAALVAGNTPDVFEFGNTQVLKYSAAGALKDISSSKSRFAYSTNWLKGLEEAGSYDGKLYAVPYYAGSRAVMYRTDLFTSLKIKAPRTYEQFTAAADKLMAANSSNSKFSAVYMPGKYWYAAMGFVYDSKGAIAVQEAGKWKGSLDSAASIEGLTRWKNIVDKYSKADKSGDEGGQWEVFAGGNVAMSYSNGWETCCIAPQKGAFFPMPSIRAGEYMPAFLGGSNLGVPAKSKNPDWGVHWIKSFTSGQAMREIVKAGNLPNNTSMLTLVKGGNKQVAKGANSTWFVPAAEKWVNVENANVLQTMLSDIATGKKTVAQAAKDASAEITKLLN</sequence>
<evidence type="ECO:0000256" key="1">
    <source>
        <dbReference type="ARBA" id="ARBA00008520"/>
    </source>
</evidence>
<accession>A0A0R2P4R2</accession>
<name>A0A0R2P4R2_9ACTN</name>
<reference evidence="5 6" key="1">
    <citation type="submission" date="2015-10" db="EMBL/GenBank/DDBJ databases">
        <title>Metagenome-Assembled Genomes uncover a global brackish microbiome.</title>
        <authorList>
            <person name="Hugerth L.W."/>
            <person name="Larsson J."/>
            <person name="Alneberg J."/>
            <person name="Lindh M.V."/>
            <person name="Legrand C."/>
            <person name="Pinhassi J."/>
            <person name="Andersson A.F."/>
        </authorList>
    </citation>
    <scope>NUCLEOTIDE SEQUENCE [LARGE SCALE GENOMIC DNA]</scope>
    <source>
        <strain evidence="5">BACL2 MAG-120802-bin41</strain>
    </source>
</reference>
<dbReference type="Pfam" id="PF13416">
    <property type="entry name" value="SBP_bac_8"/>
    <property type="match status" value="1"/>
</dbReference>
<dbReference type="PANTHER" id="PTHR30061:SF50">
    <property type="entry name" value="MALTOSE_MALTODEXTRIN-BINDING PERIPLASMIC PROTEIN"/>
    <property type="match status" value="1"/>
</dbReference>
<evidence type="ECO:0000256" key="3">
    <source>
        <dbReference type="ARBA" id="ARBA00022729"/>
    </source>
</evidence>
<evidence type="ECO:0008006" key="7">
    <source>
        <dbReference type="Google" id="ProtNLM"/>
    </source>
</evidence>
<proteinExistence type="inferred from homology"/>
<evidence type="ECO:0000256" key="4">
    <source>
        <dbReference type="SAM" id="SignalP"/>
    </source>
</evidence>
<protein>
    <recommendedName>
        <fullName evidence="7">Sugar ABC transporter substrate-binding protein</fullName>
    </recommendedName>
</protein>
<dbReference type="PANTHER" id="PTHR30061">
    <property type="entry name" value="MALTOSE-BINDING PERIPLASMIC PROTEIN"/>
    <property type="match status" value="1"/>
</dbReference>